<reference evidence="1" key="1">
    <citation type="submission" date="2017-10" db="EMBL/GenBank/DDBJ databases">
        <title>Draft genome sequence of the planktic cyanobacteria Tychonema bourrellyi isolated from alpine lentic freshwater.</title>
        <authorList>
            <person name="Tett A."/>
            <person name="Armanini F."/>
            <person name="Asnicar F."/>
            <person name="Boscaini A."/>
            <person name="Pasolli E."/>
            <person name="Zolfo M."/>
            <person name="Donati C."/>
            <person name="Salmaso N."/>
            <person name="Segata N."/>
        </authorList>
    </citation>
    <scope>NUCLEOTIDE SEQUENCE</scope>
    <source>
        <strain evidence="1">FEM_GT703</strain>
    </source>
</reference>
<organism evidence="1 2">
    <name type="scientific">Tychonema bourrellyi FEM_GT703</name>
    <dbReference type="NCBI Taxonomy" id="2040638"/>
    <lineage>
        <taxon>Bacteria</taxon>
        <taxon>Bacillati</taxon>
        <taxon>Cyanobacteriota</taxon>
        <taxon>Cyanophyceae</taxon>
        <taxon>Oscillatoriophycideae</taxon>
        <taxon>Oscillatoriales</taxon>
        <taxon>Microcoleaceae</taxon>
        <taxon>Tychonema</taxon>
    </lineage>
</organism>
<name>A0A2G4EVC5_9CYAN</name>
<sequence>MRTSQNKSNLTLTQMVDRILASSKIARREHLILTSAILSDDKISEDERYQVNRIFDYIQTGRLKFID</sequence>
<protein>
    <submittedName>
        <fullName evidence="1">Uncharacterized protein</fullName>
    </submittedName>
</protein>
<proteinExistence type="predicted"/>
<dbReference type="Proteomes" id="UP000226442">
    <property type="component" value="Unassembled WGS sequence"/>
</dbReference>
<dbReference type="EMBL" id="NXIB02000201">
    <property type="protein sequence ID" value="PHX53416.1"/>
    <property type="molecule type" value="Genomic_DNA"/>
</dbReference>
<gene>
    <name evidence="1" type="ORF">CP500_021625</name>
</gene>
<dbReference type="OrthoDB" id="532822at2"/>
<accession>A0A2G4EVC5</accession>
<comment type="caution">
    <text evidence="1">The sequence shown here is derived from an EMBL/GenBank/DDBJ whole genome shotgun (WGS) entry which is preliminary data.</text>
</comment>
<keyword evidence="2" id="KW-1185">Reference proteome</keyword>
<evidence type="ECO:0000313" key="2">
    <source>
        <dbReference type="Proteomes" id="UP000226442"/>
    </source>
</evidence>
<evidence type="ECO:0000313" key="1">
    <source>
        <dbReference type="EMBL" id="PHX53416.1"/>
    </source>
</evidence>
<dbReference type="AlphaFoldDB" id="A0A2G4EVC5"/>